<dbReference type="AlphaFoldDB" id="A0AA88LCT3"/>
<evidence type="ECO:0000256" key="2">
    <source>
        <dbReference type="ARBA" id="ARBA00022692"/>
    </source>
</evidence>
<feature type="transmembrane region" description="Helical" evidence="5">
    <location>
        <begin position="147"/>
        <end position="167"/>
    </location>
</feature>
<evidence type="ECO:0000256" key="5">
    <source>
        <dbReference type="SAM" id="Phobius"/>
    </source>
</evidence>
<feature type="transmembrane region" description="Helical" evidence="5">
    <location>
        <begin position="237"/>
        <end position="258"/>
    </location>
</feature>
<reference evidence="7" key="1">
    <citation type="submission" date="2023-07" db="EMBL/GenBank/DDBJ databases">
        <title>Chromosome-level genome assembly of Artemia franciscana.</title>
        <authorList>
            <person name="Jo E."/>
        </authorList>
    </citation>
    <scope>NUCLEOTIDE SEQUENCE</scope>
    <source>
        <tissue evidence="7">Whole body</tissue>
    </source>
</reference>
<dbReference type="PANTHER" id="PTHR24064">
    <property type="entry name" value="SOLUTE CARRIER FAMILY 22 MEMBER"/>
    <property type="match status" value="1"/>
</dbReference>
<keyword evidence="2 5" id="KW-0812">Transmembrane</keyword>
<feature type="transmembrane region" description="Helical" evidence="5">
    <location>
        <begin position="204"/>
        <end position="225"/>
    </location>
</feature>
<protein>
    <recommendedName>
        <fullName evidence="6">Major facilitator superfamily (MFS) profile domain-containing protein</fullName>
    </recommendedName>
</protein>
<dbReference type="Pfam" id="PF00083">
    <property type="entry name" value="Sugar_tr"/>
    <property type="match status" value="1"/>
</dbReference>
<feature type="transmembrane region" description="Helical" evidence="5">
    <location>
        <begin position="21"/>
        <end position="39"/>
    </location>
</feature>
<name>A0AA88LCT3_ARTSF</name>
<keyword evidence="8" id="KW-1185">Reference proteome</keyword>
<dbReference type="EMBL" id="JAVRJZ010000006">
    <property type="protein sequence ID" value="KAK2721514.1"/>
    <property type="molecule type" value="Genomic_DNA"/>
</dbReference>
<feature type="transmembrane region" description="Helical" evidence="5">
    <location>
        <begin position="435"/>
        <end position="458"/>
    </location>
</feature>
<feature type="transmembrane region" description="Helical" evidence="5">
    <location>
        <begin position="264"/>
        <end position="283"/>
    </location>
</feature>
<organism evidence="7 8">
    <name type="scientific">Artemia franciscana</name>
    <name type="common">Brine shrimp</name>
    <name type="synonym">Artemia sanfranciscana</name>
    <dbReference type="NCBI Taxonomy" id="6661"/>
    <lineage>
        <taxon>Eukaryota</taxon>
        <taxon>Metazoa</taxon>
        <taxon>Ecdysozoa</taxon>
        <taxon>Arthropoda</taxon>
        <taxon>Crustacea</taxon>
        <taxon>Branchiopoda</taxon>
        <taxon>Anostraca</taxon>
        <taxon>Artemiidae</taxon>
        <taxon>Artemia</taxon>
    </lineage>
</organism>
<keyword evidence="4 5" id="KW-0472">Membrane</keyword>
<comment type="subcellular location">
    <subcellularLocation>
        <location evidence="1">Membrane</location>
        <topology evidence="1">Multi-pass membrane protein</topology>
    </subcellularLocation>
</comment>
<feature type="domain" description="Major facilitator superfamily (MFS) profile" evidence="6">
    <location>
        <begin position="100"/>
        <end position="523"/>
    </location>
</feature>
<evidence type="ECO:0000256" key="3">
    <source>
        <dbReference type="ARBA" id="ARBA00022989"/>
    </source>
</evidence>
<accession>A0AA88LCT3</accession>
<feature type="transmembrane region" description="Helical" evidence="5">
    <location>
        <begin position="470"/>
        <end position="491"/>
    </location>
</feature>
<evidence type="ECO:0000256" key="1">
    <source>
        <dbReference type="ARBA" id="ARBA00004141"/>
    </source>
</evidence>
<evidence type="ECO:0000259" key="6">
    <source>
        <dbReference type="PROSITE" id="PS50850"/>
    </source>
</evidence>
<evidence type="ECO:0000256" key="4">
    <source>
        <dbReference type="ARBA" id="ARBA00023136"/>
    </source>
</evidence>
<evidence type="ECO:0000313" key="8">
    <source>
        <dbReference type="Proteomes" id="UP001187531"/>
    </source>
</evidence>
<feature type="transmembrane region" description="Helical" evidence="5">
    <location>
        <begin position="386"/>
        <end position="404"/>
    </location>
</feature>
<dbReference type="SUPFAM" id="SSF103473">
    <property type="entry name" value="MFS general substrate transporter"/>
    <property type="match status" value="1"/>
</dbReference>
<feature type="transmembrane region" description="Helical" evidence="5">
    <location>
        <begin position="497"/>
        <end position="518"/>
    </location>
</feature>
<feature type="transmembrane region" description="Helical" evidence="5">
    <location>
        <begin position="354"/>
        <end position="374"/>
    </location>
</feature>
<dbReference type="PROSITE" id="PS50850">
    <property type="entry name" value="MFS"/>
    <property type="match status" value="1"/>
</dbReference>
<dbReference type="Gene3D" id="1.20.1250.20">
    <property type="entry name" value="MFS general substrate transporter like domains"/>
    <property type="match status" value="1"/>
</dbReference>
<dbReference type="GO" id="GO:0016020">
    <property type="term" value="C:membrane"/>
    <property type="evidence" value="ECO:0007669"/>
    <property type="project" value="UniProtKB-SubCell"/>
</dbReference>
<keyword evidence="3 5" id="KW-1133">Transmembrane helix</keyword>
<dbReference type="InterPro" id="IPR005828">
    <property type="entry name" value="MFS_sugar_transport-like"/>
</dbReference>
<dbReference type="GO" id="GO:0022857">
    <property type="term" value="F:transmembrane transporter activity"/>
    <property type="evidence" value="ECO:0007669"/>
    <property type="project" value="InterPro"/>
</dbReference>
<evidence type="ECO:0000313" key="7">
    <source>
        <dbReference type="EMBL" id="KAK2721514.1"/>
    </source>
</evidence>
<dbReference type="Proteomes" id="UP001187531">
    <property type="component" value="Unassembled WGS sequence"/>
</dbReference>
<feature type="transmembrane region" description="Helical" evidence="5">
    <location>
        <begin position="411"/>
        <end position="429"/>
    </location>
</feature>
<dbReference type="InterPro" id="IPR036259">
    <property type="entry name" value="MFS_trans_sf"/>
</dbReference>
<gene>
    <name evidence="7" type="ORF">QYM36_003711</name>
</gene>
<sequence length="591" mass="67118">MAVDFDLLLPDIGEYGTYQKFLIWFVLLPGFFPCGFHAYNQLFLTTNYDHWCKVPELDGLNLTMEEVKNLSIPYQIQHGRPKYNQCHQFLRNYSEIAESLAAGGSLNDLVPETDVLRVPCSNGHQFQVNSGESSIISEWQIVCDLNFYPTLALVIFGASGLIGNWIFGYIQDGIGRRPAFFIYLVIQSVFGILTAIAPEFWSWVIFRVGVGFTVPAIMGTPFVLAIELVGPSWRTHVTLLANVVYSICLVLLSFVVWSVRDWRYMSLTTCLPFFIFFSYWWIMPESPRWLIARNRVEEAEIIIRRMAKWNKKDLSFEFYEKLRQKEDDPHSEEEVERVYGVLHLLKTPNLAKKFLIVTFIWFTVTSVYVGLSYYAPVLGGNEYLNFFLAGAAELPTYLLLFPTMNRWGRRWVLWASMIIGGAACLGTVLSEDDYVTTLVLYCIGKSGISSAFVVLPLFASELYPTVVRGIGLSISAVAGMLGPVFIPLVNYMGEEYISLPLIVMGSLMLIGGNCALLLPETLHQNLPQTLEDGEQFGKQFGFKDFWNCCPVKPSKSSAENRPLFNSNNNFMEKKLTAMLLKHQTKDSTFLK</sequence>
<dbReference type="CDD" id="cd17317">
    <property type="entry name" value="MFS_SLC22"/>
    <property type="match status" value="1"/>
</dbReference>
<dbReference type="InterPro" id="IPR020846">
    <property type="entry name" value="MFS_dom"/>
</dbReference>
<proteinExistence type="predicted"/>
<feature type="transmembrane region" description="Helical" evidence="5">
    <location>
        <begin position="179"/>
        <end position="198"/>
    </location>
</feature>
<comment type="caution">
    <text evidence="7">The sequence shown here is derived from an EMBL/GenBank/DDBJ whole genome shotgun (WGS) entry which is preliminary data.</text>
</comment>